<dbReference type="RefSeq" id="WP_407031006.1">
    <property type="nucleotide sequence ID" value="NZ_JAQGEF010000007.1"/>
</dbReference>
<gene>
    <name evidence="1" type="ORF">O3P16_07665</name>
</gene>
<organism evidence="1 2">
    <name type="scientific">Polluticaenibacter yanchengensis</name>
    <dbReference type="NCBI Taxonomy" id="3014562"/>
    <lineage>
        <taxon>Bacteria</taxon>
        <taxon>Pseudomonadati</taxon>
        <taxon>Bacteroidota</taxon>
        <taxon>Chitinophagia</taxon>
        <taxon>Chitinophagales</taxon>
        <taxon>Chitinophagaceae</taxon>
        <taxon>Polluticaenibacter</taxon>
    </lineage>
</organism>
<protein>
    <submittedName>
        <fullName evidence="1">Uncharacterized protein</fullName>
    </submittedName>
</protein>
<evidence type="ECO:0000313" key="1">
    <source>
        <dbReference type="EMBL" id="MDA3614680.1"/>
    </source>
</evidence>
<reference evidence="1 2" key="1">
    <citation type="submission" date="2022-12" db="EMBL/GenBank/DDBJ databases">
        <title>Chitinophagaceae gen. sp. nov., a new member of the family Chitinophagaceae, isolated from soil in a chemical factory.</title>
        <authorList>
            <person name="Ke Z."/>
        </authorList>
    </citation>
    <scope>NUCLEOTIDE SEQUENCE [LARGE SCALE GENOMIC DNA]</scope>
    <source>
        <strain evidence="1 2">LY-5</strain>
    </source>
</reference>
<proteinExistence type="predicted"/>
<sequence>MTNTITVIKEFSKQLQDLGVDYIICAVELTDGNTQRTITSVSADKNTVQNLRHETVDSIEEMRIKKTLFDVCEKDY</sequence>
<dbReference type="EMBL" id="JAQGEF010000007">
    <property type="protein sequence ID" value="MDA3614680.1"/>
    <property type="molecule type" value="Genomic_DNA"/>
</dbReference>
<accession>A0ABT4UIK8</accession>
<evidence type="ECO:0000313" key="2">
    <source>
        <dbReference type="Proteomes" id="UP001210231"/>
    </source>
</evidence>
<keyword evidence="2" id="KW-1185">Reference proteome</keyword>
<dbReference type="Proteomes" id="UP001210231">
    <property type="component" value="Unassembled WGS sequence"/>
</dbReference>
<name>A0ABT4UIK8_9BACT</name>
<comment type="caution">
    <text evidence="1">The sequence shown here is derived from an EMBL/GenBank/DDBJ whole genome shotgun (WGS) entry which is preliminary data.</text>
</comment>